<protein>
    <submittedName>
        <fullName evidence="1">Uncharacterized protein</fullName>
    </submittedName>
</protein>
<comment type="caution">
    <text evidence="1">The sequence shown here is derived from an EMBL/GenBank/DDBJ whole genome shotgun (WGS) entry which is preliminary data.</text>
</comment>
<dbReference type="AlphaFoldDB" id="A0A086XX71"/>
<name>A0A086XX71_9RHOB</name>
<keyword evidence="2" id="KW-1185">Reference proteome</keyword>
<reference evidence="1 2" key="1">
    <citation type="submission" date="2014-03" db="EMBL/GenBank/DDBJ databases">
        <title>Genome of Haematobacter massiliensis CCUG 47968.</title>
        <authorList>
            <person name="Wang D."/>
            <person name="Wang G."/>
        </authorList>
    </citation>
    <scope>NUCLEOTIDE SEQUENCE [LARGE SCALE GENOMIC DNA]</scope>
    <source>
        <strain evidence="1 2">CCUG 47968</strain>
    </source>
</reference>
<organism evidence="1 2">
    <name type="scientific">Haematobacter massiliensis</name>
    <dbReference type="NCBI Taxonomy" id="195105"/>
    <lineage>
        <taxon>Bacteria</taxon>
        <taxon>Pseudomonadati</taxon>
        <taxon>Pseudomonadota</taxon>
        <taxon>Alphaproteobacteria</taxon>
        <taxon>Rhodobacterales</taxon>
        <taxon>Paracoccaceae</taxon>
        <taxon>Haematobacter</taxon>
    </lineage>
</organism>
<dbReference type="InterPro" id="IPR020308">
    <property type="entry name" value="Uncharacterised_Ynq1"/>
</dbReference>
<sequence length="74" mass="8412">MTEDAHRALAMQARQAGGVMAAAMVLWFVLQWVGGRMGWDSRYAFLIDFAAIGALVWGMIVTWRVWRKRRALEG</sequence>
<evidence type="ECO:0000313" key="2">
    <source>
        <dbReference type="Proteomes" id="UP000028826"/>
    </source>
</evidence>
<dbReference type="OrthoDB" id="7658896at2"/>
<dbReference type="RefSeq" id="WP_035713905.1">
    <property type="nucleotide sequence ID" value="NZ_CAMIFG010000035.1"/>
</dbReference>
<gene>
    <name evidence="1" type="ORF">CN97_03025</name>
</gene>
<proteinExistence type="predicted"/>
<dbReference type="Pfam" id="PF17272">
    <property type="entry name" value="DUF5337"/>
    <property type="match status" value="1"/>
</dbReference>
<dbReference type="Proteomes" id="UP000028826">
    <property type="component" value="Unassembled WGS sequence"/>
</dbReference>
<dbReference type="EMBL" id="JGYG01000015">
    <property type="protein sequence ID" value="KFI26621.1"/>
    <property type="molecule type" value="Genomic_DNA"/>
</dbReference>
<accession>A0A086XX71</accession>
<dbReference type="STRING" id="195105.CN97_03025"/>
<evidence type="ECO:0000313" key="1">
    <source>
        <dbReference type="EMBL" id="KFI26621.1"/>
    </source>
</evidence>